<keyword evidence="8" id="KW-0418">Kinase</keyword>
<keyword evidence="4" id="KW-0137">Centromere</keyword>
<dbReference type="GO" id="GO:0000776">
    <property type="term" value="C:kinetochore"/>
    <property type="evidence" value="ECO:0007669"/>
    <property type="project" value="UniProtKB-KW"/>
</dbReference>
<dbReference type="InterPro" id="IPR013212">
    <property type="entry name" value="Mad3/Bub1_I"/>
</dbReference>
<dbReference type="Gene3D" id="1.25.40.430">
    <property type="match status" value="1"/>
</dbReference>
<dbReference type="GO" id="GO:0004672">
    <property type="term" value="F:protein kinase activity"/>
    <property type="evidence" value="ECO:0007669"/>
    <property type="project" value="InterPro"/>
</dbReference>
<sequence>MPPRAANDAAKIEQERQKFRAQLATAINEEDDPLAVYDQFVQWTLKIYGKDDPDSGLLELLERATREFKGDPLYKTDLRYLKLWSLYAGLMKRPGAIEIYAYLLGNDIGTSYSMLYEGYAALLEADGRRQDAELIYRAGIKRRARPLERLKNRYAEFQSRSASSSTQLTPLNPPAASANASGPADVLRHNLQKSRFASTSSSASTPTASPSSTLVSIGTTREERYAHMLAPPAPGKRPEKLRFNFSLLFTEEGGEYSIQEARARRMGLLGKKWGPPPASETMRPIDFNDDDQKSMMKPRRQSYMGGEPTVTINTKEALADVFGMYNSPEKTTRVLPGSKYAPLRKIEPVTPSIMQRLALSQGNENMVQNENTKTPTPAFRPFVDENAQPRTTPGPAKFTPFVDPDSNKAFTTPRPVLSLKDSTGPTPNPRSNENVLRTVSISKPKPAPEDSHQENVFSSKVFTPAQVKPPPLAPLRDVFTDDHGKPQPKVKPLYTHERAKSQYDLLSPGSREDAVWAPAFRPFIDENARTPFKVFSRPPEPAADEDLTPKVVTPPADLKPTFKPYRDEPAFTPYIDKKSESEPPKSVQELPPLSLSKEVVEIEDSITEADEQDPDEDHDDYHDDYEDEEAHEQYETVLATDHADVGYDEGESYREIPLGGRFGQFNVMTPITERTFEYTTSTRGENTPSERLRHISQEKGGQTYESVFTPQRRDEHGAIIAAERLAAELREDENEEYDEEQPLEPFRLSADHVPQRDPAVTEIEERTGTLSLSDTLTLNSKFRPPNPCNPFDPSIMGTLLSRLPKDPHYYDFRDRESGKLDSLQKFARKTRKTSGNGNTGVLDLASCLSLELDGHRFNVSEKLGEGGFGAVFKARDMGARRGDDDSDEDLDEDDDEENASMVALKVVKPRNLWEYHVLRRLHSVLPASLRRSVILPHGLYAFRDESFLVLDYCSQGTLLNIVNGAVAAGVSQQGACLDELLVVFFTIELLRLLEACHNAGFIHGDLKIDNCLLRLEDVPGGASAWSSLYHPSGEGGWSCKGLKVIDFGRTIDTRLFPSGQQYIAEWATDDRDCFEVREDRPWTYQTDYFGLAGIIYCMLFGKYIQGSSVVAVSTDGTPRYKIGTPLKRYWQTDLWNRLFDILLNPCLVRPGGGLPVSEELGGLRGEMEVWLQGNCNRTSNTLKGLLKKVEVSCYVS</sequence>
<comment type="subcellular location">
    <subcellularLocation>
        <location evidence="1">Chromosome</location>
        <location evidence="1">Centromere</location>
        <location evidence="1">Kinetochore</location>
    </subcellularLocation>
</comment>
<keyword evidence="8" id="KW-0808">Transferase</keyword>
<dbReference type="Pfam" id="PF08171">
    <property type="entry name" value="Mad3_BUB1_II"/>
    <property type="match status" value="1"/>
</dbReference>
<proteinExistence type="predicted"/>
<dbReference type="InParanoid" id="A0A369JUX8"/>
<keyword evidence="9" id="KW-1185">Reference proteome</keyword>
<protein>
    <submittedName>
        <fullName evidence="8">Checkpoint serine/threonine-protein kinase bub1</fullName>
    </submittedName>
</protein>
<evidence type="ECO:0000256" key="1">
    <source>
        <dbReference type="ARBA" id="ARBA00004629"/>
    </source>
</evidence>
<evidence type="ECO:0000256" key="3">
    <source>
        <dbReference type="ARBA" id="ARBA00022838"/>
    </source>
</evidence>
<feature type="region of interest" description="Disordered" evidence="5">
    <location>
        <begin position="272"/>
        <end position="307"/>
    </location>
</feature>
<dbReference type="Pfam" id="PF00069">
    <property type="entry name" value="Pkinase"/>
    <property type="match status" value="1"/>
</dbReference>
<feature type="compositionally biased region" description="Polar residues" evidence="5">
    <location>
        <begin position="420"/>
        <end position="437"/>
    </location>
</feature>
<dbReference type="AlphaFoldDB" id="A0A369JUX8"/>
<evidence type="ECO:0000313" key="9">
    <source>
        <dbReference type="Proteomes" id="UP000076154"/>
    </source>
</evidence>
<dbReference type="Pfam" id="PF08311">
    <property type="entry name" value="Mad3_BUB1_I"/>
    <property type="match status" value="1"/>
</dbReference>
<feature type="region of interest" description="Disordered" evidence="5">
    <location>
        <begin position="537"/>
        <end position="630"/>
    </location>
</feature>
<reference evidence="8" key="1">
    <citation type="submission" date="2018-04" db="EMBL/GenBank/DDBJ databases">
        <title>Whole genome sequencing of Hypsizygus marmoreus.</title>
        <authorList>
            <person name="Choi I.-G."/>
            <person name="Min B."/>
            <person name="Kim J.-G."/>
            <person name="Kim S."/>
            <person name="Oh Y.-L."/>
            <person name="Kong W.-S."/>
            <person name="Park H."/>
            <person name="Jeong J."/>
            <person name="Song E.-S."/>
        </authorList>
    </citation>
    <scope>NUCLEOTIDE SEQUENCE [LARGE SCALE GENOMIC DNA]</scope>
    <source>
        <strain evidence="8">51987-8</strain>
    </source>
</reference>
<dbReference type="InterPro" id="IPR008271">
    <property type="entry name" value="Ser/Thr_kinase_AS"/>
</dbReference>
<feature type="region of interest" description="Disordered" evidence="5">
    <location>
        <begin position="158"/>
        <end position="216"/>
    </location>
</feature>
<dbReference type="STRING" id="39966.A0A369JUX8"/>
<dbReference type="Gene3D" id="1.10.510.10">
    <property type="entry name" value="Transferase(Phosphotransferase) domain 1"/>
    <property type="match status" value="1"/>
</dbReference>
<dbReference type="GO" id="GO:0005524">
    <property type="term" value="F:ATP binding"/>
    <property type="evidence" value="ECO:0007669"/>
    <property type="project" value="InterPro"/>
</dbReference>
<keyword evidence="2" id="KW-0158">Chromosome</keyword>
<dbReference type="PROSITE" id="PS00108">
    <property type="entry name" value="PROTEIN_KINASE_ST"/>
    <property type="match status" value="1"/>
</dbReference>
<evidence type="ECO:0000256" key="5">
    <source>
        <dbReference type="SAM" id="MobiDB-lite"/>
    </source>
</evidence>
<dbReference type="SUPFAM" id="SSF56112">
    <property type="entry name" value="Protein kinase-like (PK-like)"/>
    <property type="match status" value="1"/>
</dbReference>
<comment type="caution">
    <text evidence="8">The sequence shown here is derived from an EMBL/GenBank/DDBJ whole genome shotgun (WGS) entry which is preliminary data.</text>
</comment>
<keyword evidence="3" id="KW-0995">Kinetochore</keyword>
<feature type="compositionally biased region" description="Acidic residues" evidence="5">
    <location>
        <begin position="601"/>
        <end position="630"/>
    </location>
</feature>
<dbReference type="InterPro" id="IPR011009">
    <property type="entry name" value="Kinase-like_dom_sf"/>
</dbReference>
<name>A0A369JUX8_HYPMA</name>
<dbReference type="InterPro" id="IPR000719">
    <property type="entry name" value="Prot_kinase_dom"/>
</dbReference>
<dbReference type="PANTHER" id="PTHR14030">
    <property type="entry name" value="MITOTIC CHECKPOINT SERINE/THREONINE-PROTEIN KINASE BUB1"/>
    <property type="match status" value="1"/>
</dbReference>
<dbReference type="SMART" id="SM00777">
    <property type="entry name" value="Mad3_BUB1_I"/>
    <property type="match status" value="1"/>
</dbReference>
<organism evidence="8 9">
    <name type="scientific">Hypsizygus marmoreus</name>
    <name type="common">White beech mushroom</name>
    <name type="synonym">Agaricus marmoreus</name>
    <dbReference type="NCBI Taxonomy" id="39966"/>
    <lineage>
        <taxon>Eukaryota</taxon>
        <taxon>Fungi</taxon>
        <taxon>Dikarya</taxon>
        <taxon>Basidiomycota</taxon>
        <taxon>Agaricomycotina</taxon>
        <taxon>Agaricomycetes</taxon>
        <taxon>Agaricomycetidae</taxon>
        <taxon>Agaricales</taxon>
        <taxon>Tricholomatineae</taxon>
        <taxon>Lyophyllaceae</taxon>
        <taxon>Hypsizygus</taxon>
    </lineage>
</organism>
<feature type="compositionally biased region" description="Basic and acidic residues" evidence="5">
    <location>
        <begin position="564"/>
        <end position="583"/>
    </location>
</feature>
<dbReference type="OrthoDB" id="248495at2759"/>
<gene>
    <name evidence="8" type="primary">bub1</name>
    <name evidence="8" type="ORF">Hypma_006570</name>
</gene>
<evidence type="ECO:0000259" key="7">
    <source>
        <dbReference type="PROSITE" id="PS51489"/>
    </source>
</evidence>
<dbReference type="GO" id="GO:0007094">
    <property type="term" value="P:mitotic spindle assembly checkpoint signaling"/>
    <property type="evidence" value="ECO:0007669"/>
    <property type="project" value="InterPro"/>
</dbReference>
<dbReference type="PROSITE" id="PS51489">
    <property type="entry name" value="BUB1_N"/>
    <property type="match status" value="1"/>
</dbReference>
<evidence type="ECO:0000313" key="8">
    <source>
        <dbReference type="EMBL" id="RDB26141.1"/>
    </source>
</evidence>
<dbReference type="Gene3D" id="6.10.20.170">
    <property type="match status" value="1"/>
</dbReference>
<evidence type="ECO:0000259" key="6">
    <source>
        <dbReference type="PROSITE" id="PS50011"/>
    </source>
</evidence>
<feature type="compositionally biased region" description="Low complexity" evidence="5">
    <location>
        <begin position="174"/>
        <end position="184"/>
    </location>
</feature>
<dbReference type="GO" id="GO:0051754">
    <property type="term" value="P:meiotic sister chromatid cohesion, centromeric"/>
    <property type="evidence" value="ECO:0007669"/>
    <property type="project" value="TreeGrafter"/>
</dbReference>
<dbReference type="InterPro" id="IPR012572">
    <property type="entry name" value="Mad3/Bub1_II"/>
</dbReference>
<feature type="compositionally biased region" description="Polar residues" evidence="5">
    <location>
        <begin position="158"/>
        <end position="169"/>
    </location>
</feature>
<feature type="region of interest" description="Disordered" evidence="5">
    <location>
        <begin position="373"/>
        <end position="437"/>
    </location>
</feature>
<dbReference type="InterPro" id="IPR015661">
    <property type="entry name" value="Bub1/Mad3"/>
</dbReference>
<dbReference type="Proteomes" id="UP000076154">
    <property type="component" value="Unassembled WGS sequence"/>
</dbReference>
<dbReference type="SMART" id="SM00220">
    <property type="entry name" value="S_TKc"/>
    <property type="match status" value="1"/>
</dbReference>
<feature type="domain" description="Protein kinase" evidence="6">
    <location>
        <begin position="857"/>
        <end position="1196"/>
    </location>
</feature>
<evidence type="ECO:0000256" key="4">
    <source>
        <dbReference type="ARBA" id="ARBA00023328"/>
    </source>
</evidence>
<dbReference type="GO" id="GO:0005634">
    <property type="term" value="C:nucleus"/>
    <property type="evidence" value="ECO:0007669"/>
    <property type="project" value="TreeGrafter"/>
</dbReference>
<dbReference type="EMBL" id="LUEZ02000040">
    <property type="protein sequence ID" value="RDB26141.1"/>
    <property type="molecule type" value="Genomic_DNA"/>
</dbReference>
<dbReference type="PANTHER" id="PTHR14030:SF4">
    <property type="entry name" value="BUB1 KINASE, ISOFORM A-RELATED"/>
    <property type="match status" value="1"/>
</dbReference>
<accession>A0A369JUX8</accession>
<feature type="compositionally biased region" description="Low complexity" evidence="5">
    <location>
        <begin position="197"/>
        <end position="213"/>
    </location>
</feature>
<dbReference type="GO" id="GO:0032991">
    <property type="term" value="C:protein-containing complex"/>
    <property type="evidence" value="ECO:0007669"/>
    <property type="project" value="UniProtKB-ARBA"/>
</dbReference>
<dbReference type="FunCoup" id="A0A369JUX8">
    <property type="interactions" value="174"/>
</dbReference>
<evidence type="ECO:0000256" key="2">
    <source>
        <dbReference type="ARBA" id="ARBA00022454"/>
    </source>
</evidence>
<feature type="domain" description="BUB1 N-terminal" evidence="7">
    <location>
        <begin position="23"/>
        <end position="181"/>
    </location>
</feature>
<dbReference type="PROSITE" id="PS50011">
    <property type="entry name" value="PROTEIN_KINASE_DOM"/>
    <property type="match status" value="1"/>
</dbReference>